<feature type="transmembrane region" description="Helical" evidence="10">
    <location>
        <begin position="298"/>
        <end position="316"/>
    </location>
</feature>
<comment type="caution">
    <text evidence="11">The sequence shown here is derived from an EMBL/GenBank/DDBJ whole genome shotgun (WGS) entry which is preliminary data.</text>
</comment>
<dbReference type="Pfam" id="PF01554">
    <property type="entry name" value="MatE"/>
    <property type="match status" value="2"/>
</dbReference>
<dbReference type="InterPro" id="IPR050222">
    <property type="entry name" value="MATE_MdtK"/>
</dbReference>
<feature type="transmembrane region" description="Helical" evidence="10">
    <location>
        <begin position="174"/>
        <end position="197"/>
    </location>
</feature>
<dbReference type="GO" id="GO:0015297">
    <property type="term" value="F:antiporter activity"/>
    <property type="evidence" value="ECO:0007669"/>
    <property type="project" value="UniProtKB-KW"/>
</dbReference>
<feature type="transmembrane region" description="Helical" evidence="10">
    <location>
        <begin position="433"/>
        <end position="453"/>
    </location>
</feature>
<dbReference type="AlphaFoldDB" id="A0A3M3MBM7"/>
<evidence type="ECO:0000256" key="4">
    <source>
        <dbReference type="ARBA" id="ARBA00022475"/>
    </source>
</evidence>
<comment type="subcellular location">
    <subcellularLocation>
        <location evidence="1">Cell inner membrane</location>
        <topology evidence="1">Multi-pass membrane protein</topology>
    </subcellularLocation>
</comment>
<evidence type="ECO:0000256" key="3">
    <source>
        <dbReference type="ARBA" id="ARBA00022449"/>
    </source>
</evidence>
<feature type="transmembrane region" description="Helical" evidence="10">
    <location>
        <begin position="203"/>
        <end position="227"/>
    </location>
</feature>
<keyword evidence="7" id="KW-0406">Ion transport</keyword>
<dbReference type="GO" id="GO:0005886">
    <property type="term" value="C:plasma membrane"/>
    <property type="evidence" value="ECO:0007669"/>
    <property type="project" value="UniProtKB-SubCell"/>
</dbReference>
<evidence type="ECO:0000256" key="10">
    <source>
        <dbReference type="SAM" id="Phobius"/>
    </source>
</evidence>
<evidence type="ECO:0000256" key="7">
    <source>
        <dbReference type="ARBA" id="ARBA00023065"/>
    </source>
</evidence>
<dbReference type="GO" id="GO:0006811">
    <property type="term" value="P:monoatomic ion transport"/>
    <property type="evidence" value="ECO:0007669"/>
    <property type="project" value="UniProtKB-KW"/>
</dbReference>
<keyword evidence="4" id="KW-1003">Cell membrane</keyword>
<dbReference type="CDD" id="cd13131">
    <property type="entry name" value="MATE_NorM_like"/>
    <property type="match status" value="1"/>
</dbReference>
<evidence type="ECO:0000256" key="8">
    <source>
        <dbReference type="ARBA" id="ARBA00023136"/>
    </source>
</evidence>
<name>A0A3M3MBM7_9PSED</name>
<dbReference type="PANTHER" id="PTHR43298">
    <property type="entry name" value="MULTIDRUG RESISTANCE PROTEIN NORM-RELATED"/>
    <property type="match status" value="1"/>
</dbReference>
<dbReference type="Proteomes" id="UP000278062">
    <property type="component" value="Unassembled WGS sequence"/>
</dbReference>
<feature type="transmembrane region" description="Helical" evidence="10">
    <location>
        <begin position="26"/>
        <end position="47"/>
    </location>
</feature>
<evidence type="ECO:0000256" key="1">
    <source>
        <dbReference type="ARBA" id="ARBA00004429"/>
    </source>
</evidence>
<organism evidence="11 12">
    <name type="scientific">Pseudomonas syringae pv. apii</name>
    <dbReference type="NCBI Taxonomy" id="81036"/>
    <lineage>
        <taxon>Bacteria</taxon>
        <taxon>Pseudomonadati</taxon>
        <taxon>Pseudomonadota</taxon>
        <taxon>Gammaproteobacteria</taxon>
        <taxon>Pseudomonadales</taxon>
        <taxon>Pseudomonadaceae</taxon>
        <taxon>Pseudomonas</taxon>
    </lineage>
</organism>
<keyword evidence="6 10" id="KW-1133">Transmembrane helix</keyword>
<evidence type="ECO:0000256" key="6">
    <source>
        <dbReference type="ARBA" id="ARBA00022989"/>
    </source>
</evidence>
<feature type="transmembrane region" description="Helical" evidence="10">
    <location>
        <begin position="378"/>
        <end position="398"/>
    </location>
</feature>
<dbReference type="RefSeq" id="WP_074843540.1">
    <property type="nucleotide sequence ID" value="NZ_RBPB01000214.1"/>
</dbReference>
<keyword evidence="8 10" id="KW-0472">Membrane</keyword>
<feature type="transmembrane region" description="Helical" evidence="10">
    <location>
        <begin position="67"/>
        <end position="88"/>
    </location>
</feature>
<reference evidence="11 12" key="1">
    <citation type="submission" date="2018-08" db="EMBL/GenBank/DDBJ databases">
        <title>Recombination of ecologically and evolutionarily significant loci maintains genetic cohesion in the Pseudomonas syringae species complex.</title>
        <authorList>
            <person name="Dillon M."/>
            <person name="Thakur S."/>
            <person name="Almeida R.N.D."/>
            <person name="Weir B.S."/>
            <person name="Guttman D.S."/>
        </authorList>
    </citation>
    <scope>NUCLEOTIDE SEQUENCE [LARGE SCALE GENOMIC DNA]</scope>
    <source>
        <strain evidence="11 12">1089_5</strain>
    </source>
</reference>
<dbReference type="PANTHER" id="PTHR43298:SF2">
    <property type="entry name" value="FMN_FAD EXPORTER YEEO-RELATED"/>
    <property type="match status" value="1"/>
</dbReference>
<evidence type="ECO:0000256" key="9">
    <source>
        <dbReference type="ARBA" id="ARBA00031636"/>
    </source>
</evidence>
<dbReference type="NCBIfam" id="TIGR00797">
    <property type="entry name" value="matE"/>
    <property type="match status" value="1"/>
</dbReference>
<protein>
    <recommendedName>
        <fullName evidence="9">Multidrug-efflux transporter</fullName>
    </recommendedName>
</protein>
<dbReference type="InterPro" id="IPR002528">
    <property type="entry name" value="MATE_fam"/>
</dbReference>
<feature type="transmembrane region" description="Helical" evidence="10">
    <location>
        <begin position="328"/>
        <end position="351"/>
    </location>
</feature>
<dbReference type="PIRSF" id="PIRSF006603">
    <property type="entry name" value="DinF"/>
    <property type="match status" value="1"/>
</dbReference>
<sequence>MDWLMARKKNKFSTGRMANVSTEAKGLLILGFPIAATMIAQALMSLTDLMLVSRLGEKQVAGVSLGIAVYSFGMLFGLGVITAVTPMIAKAYGRKDFNAVSNYTRQGLWVAALVAMPGVIALILTRSILLFLNVEPETANIASDYCVGALMGLPAFLIYVNLRCFLSAIGRPKTTTWIMFLAVPVNYIIGHVLIFGVMGAEGLGITGAGLASSVTRLAILATVIATLKYGADFKCFSLFESVMNVKPVVVKKIVLLGLPVGVRILLAEGMLPIIALLISTLGTIDLVAHMVAVRLSGVSAVIALGFSSAASTRVAWQVAANNQNGVRVTGYVASALAFGVSALLAMLLVFFPTELVMLLFDIDDAEVLALTSHLLKVVAAYQILNAIQTAVVGSLLGVSDTKIPTCLVLIGNWLVGLASAYGLVVLFEATVTAVWGGLVLGQVFVVVTCLCRFHMKTKALHE</sequence>
<dbReference type="InterPro" id="IPR048279">
    <property type="entry name" value="MdtK-like"/>
</dbReference>
<keyword evidence="3" id="KW-0050">Antiport</keyword>
<evidence type="ECO:0000256" key="5">
    <source>
        <dbReference type="ARBA" id="ARBA00022692"/>
    </source>
</evidence>
<evidence type="ECO:0000313" key="12">
    <source>
        <dbReference type="Proteomes" id="UP000278062"/>
    </source>
</evidence>
<evidence type="ECO:0000256" key="2">
    <source>
        <dbReference type="ARBA" id="ARBA00022448"/>
    </source>
</evidence>
<feature type="transmembrane region" description="Helical" evidence="10">
    <location>
        <begin position="405"/>
        <end position="427"/>
    </location>
</feature>
<keyword evidence="5 10" id="KW-0812">Transmembrane</keyword>
<dbReference type="EMBL" id="RBPL01000017">
    <property type="protein sequence ID" value="RMO02191.1"/>
    <property type="molecule type" value="Genomic_DNA"/>
</dbReference>
<accession>A0A3M3MBM7</accession>
<evidence type="ECO:0000313" key="11">
    <source>
        <dbReference type="EMBL" id="RMO02191.1"/>
    </source>
</evidence>
<keyword evidence="2" id="KW-0813">Transport</keyword>
<feature type="transmembrane region" description="Helical" evidence="10">
    <location>
        <begin position="141"/>
        <end position="162"/>
    </location>
</feature>
<feature type="transmembrane region" description="Helical" evidence="10">
    <location>
        <begin position="253"/>
        <end position="278"/>
    </location>
</feature>
<feature type="transmembrane region" description="Helical" evidence="10">
    <location>
        <begin position="108"/>
        <end position="129"/>
    </location>
</feature>
<proteinExistence type="predicted"/>
<gene>
    <name evidence="11" type="ORF">ALQ49_01601</name>
</gene>
<dbReference type="GO" id="GO:0042910">
    <property type="term" value="F:xenobiotic transmembrane transporter activity"/>
    <property type="evidence" value="ECO:0007669"/>
    <property type="project" value="InterPro"/>
</dbReference>